<protein>
    <submittedName>
        <fullName evidence="1">Uncharacterized protein</fullName>
    </submittedName>
</protein>
<gene>
    <name evidence="1" type="ORF">M407DRAFT_203577</name>
</gene>
<reference evidence="1 2" key="1">
    <citation type="submission" date="2014-04" db="EMBL/GenBank/DDBJ databases">
        <authorList>
            <consortium name="DOE Joint Genome Institute"/>
            <person name="Kuo A."/>
            <person name="Girlanda M."/>
            <person name="Perotto S."/>
            <person name="Kohler A."/>
            <person name="Nagy L.G."/>
            <person name="Floudas D."/>
            <person name="Copeland A."/>
            <person name="Barry K.W."/>
            <person name="Cichocki N."/>
            <person name="Veneault-Fourrey C."/>
            <person name="LaButti K."/>
            <person name="Lindquist E.A."/>
            <person name="Lipzen A."/>
            <person name="Lundell T."/>
            <person name="Morin E."/>
            <person name="Murat C."/>
            <person name="Sun H."/>
            <person name="Tunlid A."/>
            <person name="Henrissat B."/>
            <person name="Grigoriev I.V."/>
            <person name="Hibbett D.S."/>
            <person name="Martin F."/>
            <person name="Nordberg H.P."/>
            <person name="Cantor M.N."/>
            <person name="Hua S.X."/>
        </authorList>
    </citation>
    <scope>NUCLEOTIDE SEQUENCE [LARGE SCALE GENOMIC DNA]</scope>
    <source>
        <strain evidence="1 2">MUT 4182</strain>
    </source>
</reference>
<dbReference type="AlphaFoldDB" id="A0A0C3KXJ9"/>
<dbReference type="EMBL" id="KN823029">
    <property type="protein sequence ID" value="KIO26138.1"/>
    <property type="molecule type" value="Genomic_DNA"/>
</dbReference>
<sequence length="86" mass="9551">MGGLDVAARLACSSLGYILSSPTHSPRTGDRNDSETGFNFHPTHARTACPQRPTSPCLWCFATAWLSYFRVSHDWTDIDFSHPPLL</sequence>
<reference evidence="2" key="2">
    <citation type="submission" date="2015-01" db="EMBL/GenBank/DDBJ databases">
        <title>Evolutionary Origins and Diversification of the Mycorrhizal Mutualists.</title>
        <authorList>
            <consortium name="DOE Joint Genome Institute"/>
            <consortium name="Mycorrhizal Genomics Consortium"/>
            <person name="Kohler A."/>
            <person name="Kuo A."/>
            <person name="Nagy L.G."/>
            <person name="Floudas D."/>
            <person name="Copeland A."/>
            <person name="Barry K.W."/>
            <person name="Cichocki N."/>
            <person name="Veneault-Fourrey C."/>
            <person name="LaButti K."/>
            <person name="Lindquist E.A."/>
            <person name="Lipzen A."/>
            <person name="Lundell T."/>
            <person name="Morin E."/>
            <person name="Murat C."/>
            <person name="Riley R."/>
            <person name="Ohm R."/>
            <person name="Sun H."/>
            <person name="Tunlid A."/>
            <person name="Henrissat B."/>
            <person name="Grigoriev I.V."/>
            <person name="Hibbett D.S."/>
            <person name="Martin F."/>
        </authorList>
    </citation>
    <scope>NUCLEOTIDE SEQUENCE [LARGE SCALE GENOMIC DNA]</scope>
    <source>
        <strain evidence="2">MUT 4182</strain>
    </source>
</reference>
<keyword evidence="2" id="KW-1185">Reference proteome</keyword>
<proteinExistence type="predicted"/>
<dbReference type="HOGENOM" id="CLU_2499554_0_0_1"/>
<evidence type="ECO:0000313" key="2">
    <source>
        <dbReference type="Proteomes" id="UP000054248"/>
    </source>
</evidence>
<dbReference type="Proteomes" id="UP000054248">
    <property type="component" value="Unassembled WGS sequence"/>
</dbReference>
<evidence type="ECO:0000313" key="1">
    <source>
        <dbReference type="EMBL" id="KIO26138.1"/>
    </source>
</evidence>
<accession>A0A0C3KXJ9</accession>
<name>A0A0C3KXJ9_9AGAM</name>
<organism evidence="1 2">
    <name type="scientific">Tulasnella calospora MUT 4182</name>
    <dbReference type="NCBI Taxonomy" id="1051891"/>
    <lineage>
        <taxon>Eukaryota</taxon>
        <taxon>Fungi</taxon>
        <taxon>Dikarya</taxon>
        <taxon>Basidiomycota</taxon>
        <taxon>Agaricomycotina</taxon>
        <taxon>Agaricomycetes</taxon>
        <taxon>Cantharellales</taxon>
        <taxon>Tulasnellaceae</taxon>
        <taxon>Tulasnella</taxon>
    </lineage>
</organism>